<organism evidence="4 5">
    <name type="scientific">Imperialibacter roseus</name>
    <dbReference type="NCBI Taxonomy" id="1324217"/>
    <lineage>
        <taxon>Bacteria</taxon>
        <taxon>Pseudomonadati</taxon>
        <taxon>Bacteroidota</taxon>
        <taxon>Cytophagia</taxon>
        <taxon>Cytophagales</taxon>
        <taxon>Flammeovirgaceae</taxon>
        <taxon>Imperialibacter</taxon>
    </lineage>
</organism>
<dbReference type="RefSeq" id="WP_317488312.1">
    <property type="nucleotide sequence ID" value="NZ_CP136051.1"/>
</dbReference>
<dbReference type="CDD" id="cd15482">
    <property type="entry name" value="Sialidase_non-viral"/>
    <property type="match status" value="2"/>
</dbReference>
<dbReference type="PANTHER" id="PTHR43739">
    <property type="entry name" value="XYLOGLUCANASE (EUROFUNG)"/>
    <property type="match status" value="1"/>
</dbReference>
<feature type="domain" description="Sortilin N-terminal" evidence="3">
    <location>
        <begin position="123"/>
        <end position="247"/>
    </location>
</feature>
<dbReference type="Pfam" id="PF15902">
    <property type="entry name" value="Sortilin-Vps10"/>
    <property type="match status" value="1"/>
</dbReference>
<dbReference type="SUPFAM" id="SSF50939">
    <property type="entry name" value="Sialidases"/>
    <property type="match status" value="1"/>
</dbReference>
<evidence type="ECO:0000256" key="2">
    <source>
        <dbReference type="SAM" id="Coils"/>
    </source>
</evidence>
<feature type="coiled-coil region" evidence="2">
    <location>
        <begin position="900"/>
        <end position="927"/>
    </location>
</feature>
<dbReference type="PANTHER" id="PTHR43739:SF5">
    <property type="entry name" value="EXO-ALPHA-SIALIDASE"/>
    <property type="match status" value="1"/>
</dbReference>
<protein>
    <recommendedName>
        <fullName evidence="3">Sortilin N-terminal domain-containing protein</fullName>
    </recommendedName>
</protein>
<evidence type="ECO:0000313" key="5">
    <source>
        <dbReference type="Proteomes" id="UP001302349"/>
    </source>
</evidence>
<dbReference type="InterPro" id="IPR036278">
    <property type="entry name" value="Sialidase_sf"/>
</dbReference>
<accession>A0ABZ0IKK4</accession>
<gene>
    <name evidence="4" type="ORF">RT717_20980</name>
</gene>
<dbReference type="Gene3D" id="2.130.10.10">
    <property type="entry name" value="YVTN repeat-like/Quinoprotein amine dehydrogenase"/>
    <property type="match status" value="4"/>
</dbReference>
<dbReference type="EMBL" id="CP136051">
    <property type="protein sequence ID" value="WOK05553.1"/>
    <property type="molecule type" value="Genomic_DNA"/>
</dbReference>
<reference evidence="4 5" key="1">
    <citation type="journal article" date="2023" name="Microbiol. Resour. Announc.">
        <title>Complete Genome Sequence of Imperialibacter roseus strain P4T.</title>
        <authorList>
            <person name="Tizabi D.R."/>
            <person name="Bachvaroff T."/>
            <person name="Hill R.T."/>
        </authorList>
    </citation>
    <scope>NUCLEOTIDE SEQUENCE [LARGE SCALE GENOMIC DNA]</scope>
    <source>
        <strain evidence="4 5">P4T</strain>
    </source>
</reference>
<dbReference type="InterPro" id="IPR052025">
    <property type="entry name" value="Xyloglucanase_GH74"/>
</dbReference>
<keyword evidence="1" id="KW-0677">Repeat</keyword>
<evidence type="ECO:0000259" key="3">
    <source>
        <dbReference type="Pfam" id="PF15902"/>
    </source>
</evidence>
<dbReference type="Gene3D" id="2.60.40.4070">
    <property type="match status" value="1"/>
</dbReference>
<keyword evidence="2" id="KW-0175">Coiled coil</keyword>
<evidence type="ECO:0000256" key="1">
    <source>
        <dbReference type="ARBA" id="ARBA00022737"/>
    </source>
</evidence>
<keyword evidence="5" id="KW-1185">Reference proteome</keyword>
<dbReference type="Proteomes" id="UP001302349">
    <property type="component" value="Chromosome"/>
</dbReference>
<sequence length="1040" mass="115382">MRDRIFFKLSLILLFLPGLISAQAINSELFQGLSARSIGPSGMSGRVTSFDVDLSNPDIIYVGSASGGLWKSENGGYKWTPIFDDQPVTSIGAISIYQRNPNIIWVGTGEGNPRNSHNSGNGVYMSNDGGTTWKHMGLENTRNIHRIFVDPFNPEVVIVGVQGSAWQDTPDRGVYKTTDGGKTWSKILYVNERVGIGEMVRDPTNPNKFIANMWEFRRWPWFFKSGGAGSGMYVTMDAGTTWKKITSEDGLPEGELGKMGLAIAPGKPQVVYAIVEAKKNGFYKSEDGGFTWKLVTTKNIGDRPFYYAEIYVDPSNENRIYNIFSGTTVSEDGGKTFKTFTNVGLLHGDNHAFWIHPDDPSFMLIGNDGGMGVTRDKGVTWYFPENLPLGQFYHVSVDNDIPFNIYGGLQDNGSWTGPSSVYVRGRGDNNNLIYNSEWTRIGGGDGFDVIPDLENSRYGFAQSQKGNIQLYDKVTGDSEFRQPVHPDGTFLRFNWNAGVARDPHNANGVYMGSQFLHYSPDKGKTWEIISPDLTTNDPAKQKQLESGGITYDVTGAENHTTILAVSPSSLSKDIIWVGTDDGNVQLTRDKGKTWTNVAMNIKGVPAGSWVNQVHASSYNEGEAFVVINNYRRNDWAPWVFQTKDYGKTWKRLVNENSVRGFVHSFVQDPIEPRLMFVGTEFGLYMTVDGASNWVKWENGYPTASTMDLVIHPRDHDLVIGTYGRSVYVLDDIRPMRALATQGKQLLDKPLALFDVPDAYAASTTRGAKGYSATGDGLFAGENRPYGALISFYVKETAGKKDSVKIEILQEGQVVRTLYADAKKGFNRTSWDLRYKEVRKPDTSKPKPGTADSGGFTAVPGTYTVKVVHGEEIVTKEVKVLSDPRVTPITPQERERKLAMIKRWEASVTQLTIAVDNLREALAAVERVDKLLADREDDASKALKRAGKDIKAKVKALREPIFGKEDMQGIYRDPTTVEAIINLAANHLGDTYMVATPTQETILKQAEEAVKAPIADIGKFVQTDWGTYKEKVKEAQIQLIE</sequence>
<dbReference type="SUPFAM" id="SSF110296">
    <property type="entry name" value="Oligoxyloglucan reducing end-specific cellobiohydrolase"/>
    <property type="match status" value="1"/>
</dbReference>
<name>A0ABZ0IKK4_9BACT</name>
<proteinExistence type="predicted"/>
<dbReference type="InterPro" id="IPR031778">
    <property type="entry name" value="Sortilin_N"/>
</dbReference>
<dbReference type="InterPro" id="IPR015943">
    <property type="entry name" value="WD40/YVTN_repeat-like_dom_sf"/>
</dbReference>
<evidence type="ECO:0000313" key="4">
    <source>
        <dbReference type="EMBL" id="WOK05553.1"/>
    </source>
</evidence>